<proteinExistence type="predicted"/>
<organism evidence="1 2">
    <name type="scientific">Pseudomonas syringae pv. daphniphylli</name>
    <dbReference type="NCBI Taxonomy" id="264455"/>
    <lineage>
        <taxon>Bacteria</taxon>
        <taxon>Pseudomonadati</taxon>
        <taxon>Pseudomonadota</taxon>
        <taxon>Gammaproteobacteria</taxon>
        <taxon>Pseudomonadales</taxon>
        <taxon>Pseudomonadaceae</taxon>
        <taxon>Pseudomonas</taxon>
        <taxon>Pseudomonas syringae</taxon>
    </lineage>
</organism>
<dbReference type="AlphaFoldDB" id="A0A9X0H680"/>
<gene>
    <name evidence="1" type="ORF">ALO73_102669</name>
</gene>
<dbReference type="EMBL" id="LJQF01000075">
    <property type="protein sequence ID" value="KPX16681.1"/>
    <property type="molecule type" value="Genomic_DNA"/>
</dbReference>
<reference evidence="1 2" key="1">
    <citation type="submission" date="2015-09" db="EMBL/GenBank/DDBJ databases">
        <title>Genome announcement of multiple Pseudomonas syringae strains.</title>
        <authorList>
            <person name="Thakur S."/>
            <person name="Wang P.W."/>
            <person name="Gong Y."/>
            <person name="Weir B.S."/>
            <person name="Guttman D.S."/>
        </authorList>
    </citation>
    <scope>NUCLEOTIDE SEQUENCE [LARGE SCALE GENOMIC DNA]</scope>
    <source>
        <strain evidence="1 2">ICMP9757</strain>
    </source>
</reference>
<evidence type="ECO:0000313" key="1">
    <source>
        <dbReference type="EMBL" id="KPX16681.1"/>
    </source>
</evidence>
<dbReference type="Proteomes" id="UP000050345">
    <property type="component" value="Unassembled WGS sequence"/>
</dbReference>
<sequence>MFGKGLAVIGGWSAACRPVIASCYGDPVTAKRAQFGEHLCSYIKVLVGIERVARIA</sequence>
<accession>A0A9X0H680</accession>
<comment type="caution">
    <text evidence="1">The sequence shown here is derived from an EMBL/GenBank/DDBJ whole genome shotgun (WGS) entry which is preliminary data.</text>
</comment>
<protein>
    <submittedName>
        <fullName evidence="1">Uncharacterized protein</fullName>
    </submittedName>
</protein>
<evidence type="ECO:0000313" key="2">
    <source>
        <dbReference type="Proteomes" id="UP000050345"/>
    </source>
</evidence>
<name>A0A9X0H680_PSESX</name>
<dbReference type="PROSITE" id="PS51257">
    <property type="entry name" value="PROKAR_LIPOPROTEIN"/>
    <property type="match status" value="1"/>
</dbReference>